<gene>
    <name evidence="2" type="ORF">Tci_925835</name>
</gene>
<accession>A0A699X7P8</accession>
<feature type="non-terminal residue" evidence="2">
    <location>
        <position position="100"/>
    </location>
</feature>
<proteinExistence type="predicted"/>
<protein>
    <submittedName>
        <fullName evidence="2">Uncharacterized protein</fullName>
    </submittedName>
</protein>
<feature type="signal peptide" evidence="1">
    <location>
        <begin position="1"/>
        <end position="17"/>
    </location>
</feature>
<name>A0A699X7P8_TANCI</name>
<feature type="chain" id="PRO_5025448915" evidence="1">
    <location>
        <begin position="18"/>
        <end position="100"/>
    </location>
</feature>
<reference evidence="2" key="1">
    <citation type="journal article" date="2019" name="Sci. Rep.">
        <title>Draft genome of Tanacetum cinerariifolium, the natural source of mosquito coil.</title>
        <authorList>
            <person name="Yamashiro T."/>
            <person name="Shiraishi A."/>
            <person name="Satake H."/>
            <person name="Nakayama K."/>
        </authorList>
    </citation>
    <scope>NUCLEOTIDE SEQUENCE</scope>
</reference>
<evidence type="ECO:0000256" key="1">
    <source>
        <dbReference type="SAM" id="SignalP"/>
    </source>
</evidence>
<comment type="caution">
    <text evidence="2">The sequence shown here is derived from an EMBL/GenBank/DDBJ whole genome shotgun (WGS) entry which is preliminary data.</text>
</comment>
<dbReference type="AlphaFoldDB" id="A0A699X7P8"/>
<organism evidence="2">
    <name type="scientific">Tanacetum cinerariifolium</name>
    <name type="common">Dalmatian daisy</name>
    <name type="synonym">Chrysanthemum cinerariifolium</name>
    <dbReference type="NCBI Taxonomy" id="118510"/>
    <lineage>
        <taxon>Eukaryota</taxon>
        <taxon>Viridiplantae</taxon>
        <taxon>Streptophyta</taxon>
        <taxon>Embryophyta</taxon>
        <taxon>Tracheophyta</taxon>
        <taxon>Spermatophyta</taxon>
        <taxon>Magnoliopsida</taxon>
        <taxon>eudicotyledons</taxon>
        <taxon>Gunneridae</taxon>
        <taxon>Pentapetalae</taxon>
        <taxon>asterids</taxon>
        <taxon>campanulids</taxon>
        <taxon>Asterales</taxon>
        <taxon>Asteraceae</taxon>
        <taxon>Asteroideae</taxon>
        <taxon>Anthemideae</taxon>
        <taxon>Anthemidinae</taxon>
        <taxon>Tanacetum</taxon>
    </lineage>
</organism>
<evidence type="ECO:0000313" key="2">
    <source>
        <dbReference type="EMBL" id="GFD53866.1"/>
    </source>
</evidence>
<feature type="non-terminal residue" evidence="2">
    <location>
        <position position="1"/>
    </location>
</feature>
<sequence length="100" mass="10240">AVLHVLVAAAVVGAGGGVDELDLVRGLAVFRVFGSECQHHAGQLADRIIVDRVADVIDLAAGLAILVGDDLHQRRDAVVDVGEGALLLAAVDQLDGFAAH</sequence>
<dbReference type="EMBL" id="BKCJ011799453">
    <property type="protein sequence ID" value="GFD53866.1"/>
    <property type="molecule type" value="Genomic_DNA"/>
</dbReference>
<keyword evidence="1" id="KW-0732">Signal</keyword>